<evidence type="ECO:0000313" key="2">
    <source>
        <dbReference type="EMBL" id="KAF7813867.1"/>
    </source>
</evidence>
<dbReference type="EMBL" id="JAAIUW010000010">
    <property type="protein sequence ID" value="KAF7813867.1"/>
    <property type="molecule type" value="Genomic_DNA"/>
</dbReference>
<proteinExistence type="predicted"/>
<evidence type="ECO:0000313" key="3">
    <source>
        <dbReference type="Proteomes" id="UP000634136"/>
    </source>
</evidence>
<feature type="compositionally biased region" description="Basic and acidic residues" evidence="1">
    <location>
        <begin position="23"/>
        <end position="34"/>
    </location>
</feature>
<accession>A0A834T2I4</accession>
<dbReference type="AlphaFoldDB" id="A0A834T2I4"/>
<feature type="compositionally biased region" description="Pro residues" evidence="1">
    <location>
        <begin position="1"/>
        <end position="12"/>
    </location>
</feature>
<keyword evidence="3" id="KW-1185">Reference proteome</keyword>
<organism evidence="2 3">
    <name type="scientific">Senna tora</name>
    <dbReference type="NCBI Taxonomy" id="362788"/>
    <lineage>
        <taxon>Eukaryota</taxon>
        <taxon>Viridiplantae</taxon>
        <taxon>Streptophyta</taxon>
        <taxon>Embryophyta</taxon>
        <taxon>Tracheophyta</taxon>
        <taxon>Spermatophyta</taxon>
        <taxon>Magnoliopsida</taxon>
        <taxon>eudicotyledons</taxon>
        <taxon>Gunneridae</taxon>
        <taxon>Pentapetalae</taxon>
        <taxon>rosids</taxon>
        <taxon>fabids</taxon>
        <taxon>Fabales</taxon>
        <taxon>Fabaceae</taxon>
        <taxon>Caesalpinioideae</taxon>
        <taxon>Cassia clade</taxon>
        <taxon>Senna</taxon>
    </lineage>
</organism>
<dbReference type="Proteomes" id="UP000634136">
    <property type="component" value="Unassembled WGS sequence"/>
</dbReference>
<name>A0A834T2I4_9FABA</name>
<sequence>MDPPKNRIPPPSLRIRLGGWSDDPIRTAKREHPN</sequence>
<feature type="region of interest" description="Disordered" evidence="1">
    <location>
        <begin position="1"/>
        <end position="34"/>
    </location>
</feature>
<reference evidence="2" key="1">
    <citation type="submission" date="2020-09" db="EMBL/GenBank/DDBJ databases">
        <title>Genome-Enabled Discovery of Anthraquinone Biosynthesis in Senna tora.</title>
        <authorList>
            <person name="Kang S.-H."/>
            <person name="Pandey R.P."/>
            <person name="Lee C.-M."/>
            <person name="Sim J.-S."/>
            <person name="Jeong J.-T."/>
            <person name="Choi B.-S."/>
            <person name="Jung M."/>
            <person name="Ginzburg D."/>
            <person name="Zhao K."/>
            <person name="Won S.Y."/>
            <person name="Oh T.-J."/>
            <person name="Yu Y."/>
            <person name="Kim N.-H."/>
            <person name="Lee O.R."/>
            <person name="Lee T.-H."/>
            <person name="Bashyal P."/>
            <person name="Kim T.-S."/>
            <person name="Lee W.-H."/>
            <person name="Kawkins C."/>
            <person name="Kim C.-K."/>
            <person name="Kim J.S."/>
            <person name="Ahn B.O."/>
            <person name="Rhee S.Y."/>
            <person name="Sohng J.K."/>
        </authorList>
    </citation>
    <scope>NUCLEOTIDE SEQUENCE</scope>
    <source>
        <tissue evidence="2">Leaf</tissue>
    </source>
</reference>
<evidence type="ECO:0000256" key="1">
    <source>
        <dbReference type="SAM" id="MobiDB-lite"/>
    </source>
</evidence>
<comment type="caution">
    <text evidence="2">The sequence shown here is derived from an EMBL/GenBank/DDBJ whole genome shotgun (WGS) entry which is preliminary data.</text>
</comment>
<protein>
    <submittedName>
        <fullName evidence="2">Uncharacterized protein</fullName>
    </submittedName>
</protein>
<gene>
    <name evidence="2" type="ORF">G2W53_034843</name>
</gene>